<reference evidence="1" key="1">
    <citation type="journal article" date="2023" name="bioRxiv">
        <title>Improved chromosome-level genome assembly for marigold (Tagetes erecta).</title>
        <authorList>
            <person name="Jiang F."/>
            <person name="Yuan L."/>
            <person name="Wang S."/>
            <person name="Wang H."/>
            <person name="Xu D."/>
            <person name="Wang A."/>
            <person name="Fan W."/>
        </authorList>
    </citation>
    <scope>NUCLEOTIDE SEQUENCE</scope>
    <source>
        <strain evidence="1">WSJ</strain>
        <tissue evidence="1">Leaf</tissue>
    </source>
</reference>
<comment type="caution">
    <text evidence="1">The sequence shown here is derived from an EMBL/GenBank/DDBJ whole genome shotgun (WGS) entry which is preliminary data.</text>
</comment>
<keyword evidence="2" id="KW-1185">Reference proteome</keyword>
<name>A0AAD8KP88_TARER</name>
<dbReference type="Proteomes" id="UP001229421">
    <property type="component" value="Unassembled WGS sequence"/>
</dbReference>
<proteinExistence type="predicted"/>
<dbReference type="AlphaFoldDB" id="A0AAD8KP88"/>
<evidence type="ECO:0000313" key="2">
    <source>
        <dbReference type="Proteomes" id="UP001229421"/>
    </source>
</evidence>
<organism evidence="1 2">
    <name type="scientific">Tagetes erecta</name>
    <name type="common">African marigold</name>
    <dbReference type="NCBI Taxonomy" id="13708"/>
    <lineage>
        <taxon>Eukaryota</taxon>
        <taxon>Viridiplantae</taxon>
        <taxon>Streptophyta</taxon>
        <taxon>Embryophyta</taxon>
        <taxon>Tracheophyta</taxon>
        <taxon>Spermatophyta</taxon>
        <taxon>Magnoliopsida</taxon>
        <taxon>eudicotyledons</taxon>
        <taxon>Gunneridae</taxon>
        <taxon>Pentapetalae</taxon>
        <taxon>asterids</taxon>
        <taxon>campanulids</taxon>
        <taxon>Asterales</taxon>
        <taxon>Asteraceae</taxon>
        <taxon>Asteroideae</taxon>
        <taxon>Heliantheae alliance</taxon>
        <taxon>Tageteae</taxon>
        <taxon>Tagetes</taxon>
    </lineage>
</organism>
<gene>
    <name evidence="1" type="ORF">QVD17_20074</name>
</gene>
<evidence type="ECO:0000313" key="1">
    <source>
        <dbReference type="EMBL" id="KAK1424736.1"/>
    </source>
</evidence>
<accession>A0AAD8KP88</accession>
<sequence length="72" mass="8137">MLNENANKGHDRHLANQLPFFLGKLTAAATFIVPQNTLKSIKTFCSNHQPNPLLLVSVYFLLYKSIDFAVVY</sequence>
<protein>
    <submittedName>
        <fullName evidence="1">Uncharacterized protein</fullName>
    </submittedName>
</protein>
<dbReference type="EMBL" id="JAUHHV010000005">
    <property type="protein sequence ID" value="KAK1424736.1"/>
    <property type="molecule type" value="Genomic_DNA"/>
</dbReference>